<proteinExistence type="predicted"/>
<feature type="compositionally biased region" description="Low complexity" evidence="1">
    <location>
        <begin position="299"/>
        <end position="318"/>
    </location>
</feature>
<feature type="region of interest" description="Disordered" evidence="1">
    <location>
        <begin position="293"/>
        <end position="318"/>
    </location>
</feature>
<dbReference type="InterPro" id="IPR002575">
    <property type="entry name" value="Aminoglycoside_PTrfase"/>
</dbReference>
<dbReference type="Gene3D" id="3.30.200.20">
    <property type="entry name" value="Phosphorylase Kinase, domain 1"/>
    <property type="match status" value="1"/>
</dbReference>
<reference evidence="3 4" key="1">
    <citation type="submission" date="2024-03" db="EMBL/GenBank/DDBJ databases">
        <title>Draft genome sequence of Pseudonocardia nematodicida JCM 31783.</title>
        <authorList>
            <person name="Butdee W."/>
            <person name="Duangmal K."/>
        </authorList>
    </citation>
    <scope>NUCLEOTIDE SEQUENCE [LARGE SCALE GENOMIC DNA]</scope>
    <source>
        <strain evidence="3 4">JCM 31783</strain>
    </source>
</reference>
<dbReference type="InterPro" id="IPR051678">
    <property type="entry name" value="AGP_Transferase"/>
</dbReference>
<dbReference type="PANTHER" id="PTHR21310">
    <property type="entry name" value="AMINOGLYCOSIDE PHOSPHOTRANSFERASE-RELATED-RELATED"/>
    <property type="match status" value="1"/>
</dbReference>
<dbReference type="InterPro" id="IPR011009">
    <property type="entry name" value="Kinase-like_dom_sf"/>
</dbReference>
<dbReference type="Gene3D" id="3.90.1200.10">
    <property type="match status" value="1"/>
</dbReference>
<name>A0ABV1KDB7_9PSEU</name>
<dbReference type="SUPFAM" id="SSF56112">
    <property type="entry name" value="Protein kinase-like (PK-like)"/>
    <property type="match status" value="1"/>
</dbReference>
<feature type="domain" description="Aminoglycoside phosphotransferase" evidence="2">
    <location>
        <begin position="36"/>
        <end position="262"/>
    </location>
</feature>
<evidence type="ECO:0000313" key="3">
    <source>
        <dbReference type="EMBL" id="MEQ3552294.1"/>
    </source>
</evidence>
<evidence type="ECO:0000259" key="2">
    <source>
        <dbReference type="Pfam" id="PF01636"/>
    </source>
</evidence>
<dbReference type="Proteomes" id="UP001494902">
    <property type="component" value="Unassembled WGS sequence"/>
</dbReference>
<evidence type="ECO:0000256" key="1">
    <source>
        <dbReference type="SAM" id="MobiDB-lite"/>
    </source>
</evidence>
<dbReference type="EMBL" id="JBEDNQ010000007">
    <property type="protein sequence ID" value="MEQ3552294.1"/>
    <property type="molecule type" value="Genomic_DNA"/>
</dbReference>
<sequence>MLHDDELRVTAARARRLVAAQFPGWTGRAVTEAGADGTTNAIHRIGDDLVARFPLRGTDPGEVRRRLVAEMSAGADFASHSTVPAPEPVVLGEPGEGHPLPWSVWTWLPGDTAADRDPGASTGFARDLAGLVATLRTAHTGGRRFTGDGRGGDLRDHDDWMDTCFRSSAGLLDVPALRHWWVDHRDLPRAGDDVMTHGDLIPGNVLVRDGRLAGVLDTGGFGPADPGLELVAAWHLLDDGPRAVFRDLLGCGDVEWDRGRAWAFEQAMGLVWYYRSSAPALSRLGVRTLTRVTGRDVTPPGAGRRAAPPGRRSAAPGR</sequence>
<gene>
    <name evidence="3" type="ORF">WIS52_17615</name>
</gene>
<dbReference type="Pfam" id="PF01636">
    <property type="entry name" value="APH"/>
    <property type="match status" value="1"/>
</dbReference>
<protein>
    <submittedName>
        <fullName evidence="3">Phosphotransferase</fullName>
    </submittedName>
</protein>
<dbReference type="PANTHER" id="PTHR21310:SF42">
    <property type="entry name" value="BIFUNCTIONAL AAC_APH"/>
    <property type="match status" value="1"/>
</dbReference>
<evidence type="ECO:0000313" key="4">
    <source>
        <dbReference type="Proteomes" id="UP001494902"/>
    </source>
</evidence>
<keyword evidence="4" id="KW-1185">Reference proteome</keyword>
<organism evidence="3 4">
    <name type="scientific">Pseudonocardia nematodicida</name>
    <dbReference type="NCBI Taxonomy" id="1206997"/>
    <lineage>
        <taxon>Bacteria</taxon>
        <taxon>Bacillati</taxon>
        <taxon>Actinomycetota</taxon>
        <taxon>Actinomycetes</taxon>
        <taxon>Pseudonocardiales</taxon>
        <taxon>Pseudonocardiaceae</taxon>
        <taxon>Pseudonocardia</taxon>
    </lineage>
</organism>
<comment type="caution">
    <text evidence="3">The sequence shown here is derived from an EMBL/GenBank/DDBJ whole genome shotgun (WGS) entry which is preliminary data.</text>
</comment>
<accession>A0ABV1KDB7</accession>
<dbReference type="RefSeq" id="WP_349299363.1">
    <property type="nucleotide sequence ID" value="NZ_JBEDNQ010000007.1"/>
</dbReference>